<keyword evidence="2" id="KW-1185">Reference proteome</keyword>
<evidence type="ECO:0000313" key="1">
    <source>
        <dbReference type="EMBL" id="RXI07199.1"/>
    </source>
</evidence>
<evidence type="ECO:0000313" key="2">
    <source>
        <dbReference type="Proteomes" id="UP000290289"/>
    </source>
</evidence>
<dbReference type="AlphaFoldDB" id="A0A498KG96"/>
<protein>
    <submittedName>
        <fullName evidence="1">Uncharacterized protein</fullName>
    </submittedName>
</protein>
<sequence>MGTYNNIVPFVQNNNIKKNEKTKVILSLPFHKLPYSLSPPFSLLISPSLSLRILFSPSSLTANIVAFHRSSKTIKLYLHNPFPILIPILKSKKRMILFRFCVFCKYESGVRDGEKRISSGVDECDEAGAGDEVDRGGGYGRLLVMIHGMWWLWPELLKQKQWLLIDTLRQLENSNFLKTTKLFAKGLFGYRSRVHEEPKQRFDEVQGPLGKMHLSKNVCLQERRYVTLQYMFVRFRKHYPIGLH</sequence>
<reference evidence="1 2" key="1">
    <citation type="submission" date="2018-10" db="EMBL/GenBank/DDBJ databases">
        <title>A high-quality apple genome assembly.</title>
        <authorList>
            <person name="Hu J."/>
        </authorList>
    </citation>
    <scope>NUCLEOTIDE SEQUENCE [LARGE SCALE GENOMIC DNA]</scope>
    <source>
        <strain evidence="2">cv. HFTH1</strain>
        <tissue evidence="1">Young leaf</tissue>
    </source>
</reference>
<accession>A0A498KG96</accession>
<dbReference type="Proteomes" id="UP000290289">
    <property type="component" value="Chromosome 2"/>
</dbReference>
<proteinExistence type="predicted"/>
<name>A0A498KG96_MALDO</name>
<organism evidence="1 2">
    <name type="scientific">Malus domestica</name>
    <name type="common">Apple</name>
    <name type="synonym">Pyrus malus</name>
    <dbReference type="NCBI Taxonomy" id="3750"/>
    <lineage>
        <taxon>Eukaryota</taxon>
        <taxon>Viridiplantae</taxon>
        <taxon>Streptophyta</taxon>
        <taxon>Embryophyta</taxon>
        <taxon>Tracheophyta</taxon>
        <taxon>Spermatophyta</taxon>
        <taxon>Magnoliopsida</taxon>
        <taxon>eudicotyledons</taxon>
        <taxon>Gunneridae</taxon>
        <taxon>Pentapetalae</taxon>
        <taxon>rosids</taxon>
        <taxon>fabids</taxon>
        <taxon>Rosales</taxon>
        <taxon>Rosaceae</taxon>
        <taxon>Amygdaloideae</taxon>
        <taxon>Maleae</taxon>
        <taxon>Malus</taxon>
    </lineage>
</organism>
<gene>
    <name evidence="1" type="ORF">DVH24_026335</name>
</gene>
<dbReference type="EMBL" id="RDQH01000328">
    <property type="protein sequence ID" value="RXI07199.1"/>
    <property type="molecule type" value="Genomic_DNA"/>
</dbReference>
<comment type="caution">
    <text evidence="1">The sequence shown here is derived from an EMBL/GenBank/DDBJ whole genome shotgun (WGS) entry which is preliminary data.</text>
</comment>